<evidence type="ECO:0008006" key="4">
    <source>
        <dbReference type="Google" id="ProtNLM"/>
    </source>
</evidence>
<reference evidence="2 3" key="1">
    <citation type="submission" date="2019-10" db="EMBL/GenBank/DDBJ databases">
        <title>Description of Paenibacillus pedi sp. nov.</title>
        <authorList>
            <person name="Carlier A."/>
            <person name="Qi S."/>
        </authorList>
    </citation>
    <scope>NUCLEOTIDE SEQUENCE [LARGE SCALE GENOMIC DNA]</scope>
    <source>
        <strain evidence="2 3">LMG 31457</strain>
    </source>
</reference>
<keyword evidence="1" id="KW-0472">Membrane</keyword>
<sequence length="86" mass="9726">MFDRCPACQTEVRPGQFTCMQCSHELKPNGIQLDALTYWDSSKTKRTFKYTATILLGISLTVIFHHIIPSVIGLGAAAIMYLRDYK</sequence>
<keyword evidence="3" id="KW-1185">Reference proteome</keyword>
<evidence type="ECO:0000313" key="2">
    <source>
        <dbReference type="EMBL" id="NOV00992.1"/>
    </source>
</evidence>
<evidence type="ECO:0000313" key="3">
    <source>
        <dbReference type="Proteomes" id="UP000618579"/>
    </source>
</evidence>
<keyword evidence="1" id="KW-0812">Transmembrane</keyword>
<dbReference type="Proteomes" id="UP000618579">
    <property type="component" value="Unassembled WGS sequence"/>
</dbReference>
<dbReference type="RefSeq" id="WP_171683820.1">
    <property type="nucleotide sequence ID" value="NZ_WHNZ01000026.1"/>
</dbReference>
<evidence type="ECO:0000256" key="1">
    <source>
        <dbReference type="SAM" id="Phobius"/>
    </source>
</evidence>
<name>A0ABX1ZLP4_9BACL</name>
<accession>A0ABX1ZLP4</accession>
<gene>
    <name evidence="2" type="ORF">GC097_13315</name>
</gene>
<protein>
    <recommendedName>
        <fullName evidence="4">Zinc ribbon domain-containing protein</fullName>
    </recommendedName>
</protein>
<dbReference type="EMBL" id="WHNZ01000026">
    <property type="protein sequence ID" value="NOV00992.1"/>
    <property type="molecule type" value="Genomic_DNA"/>
</dbReference>
<organism evidence="2 3">
    <name type="scientific">Paenibacillus planticolens</name>
    <dbReference type="NCBI Taxonomy" id="2654976"/>
    <lineage>
        <taxon>Bacteria</taxon>
        <taxon>Bacillati</taxon>
        <taxon>Bacillota</taxon>
        <taxon>Bacilli</taxon>
        <taxon>Bacillales</taxon>
        <taxon>Paenibacillaceae</taxon>
        <taxon>Paenibacillus</taxon>
    </lineage>
</organism>
<keyword evidence="1" id="KW-1133">Transmembrane helix</keyword>
<feature type="transmembrane region" description="Helical" evidence="1">
    <location>
        <begin position="54"/>
        <end position="82"/>
    </location>
</feature>
<comment type="caution">
    <text evidence="2">The sequence shown here is derived from an EMBL/GenBank/DDBJ whole genome shotgun (WGS) entry which is preliminary data.</text>
</comment>
<proteinExistence type="predicted"/>